<keyword evidence="1" id="KW-0472">Membrane</keyword>
<gene>
    <name evidence="2" type="ORF">ODV15_01000</name>
</gene>
<keyword evidence="1" id="KW-0812">Transmembrane</keyword>
<name>A0A9X4ACC5_LACAM</name>
<dbReference type="Proteomes" id="UP001143700">
    <property type="component" value="Unassembled WGS sequence"/>
</dbReference>
<accession>A0A9X4ACC5</accession>
<keyword evidence="1" id="KW-1133">Transmembrane helix</keyword>
<feature type="transmembrane region" description="Helical" evidence="1">
    <location>
        <begin position="32"/>
        <end position="50"/>
    </location>
</feature>
<proteinExistence type="predicted"/>
<dbReference type="RefSeq" id="WP_271869465.1">
    <property type="nucleotide sequence ID" value="NZ_JAOTGU010000001.1"/>
</dbReference>
<protein>
    <submittedName>
        <fullName evidence="2">Uncharacterized protein</fullName>
    </submittedName>
</protein>
<dbReference type="AlphaFoldDB" id="A0A9X4ACC5"/>
<sequence>MLMIVSWWFIVLIVNCLFYDLIKNADEELTQTWLGLGLTVIDIILIVLMFRGI</sequence>
<evidence type="ECO:0000313" key="3">
    <source>
        <dbReference type="Proteomes" id="UP001143700"/>
    </source>
</evidence>
<comment type="caution">
    <text evidence="2">The sequence shown here is derived from an EMBL/GenBank/DDBJ whole genome shotgun (WGS) entry which is preliminary data.</text>
</comment>
<evidence type="ECO:0000313" key="2">
    <source>
        <dbReference type="EMBL" id="MDB6261166.1"/>
    </source>
</evidence>
<organism evidence="2 3">
    <name type="scientific">Lactobacillus amylovorus</name>
    <dbReference type="NCBI Taxonomy" id="1604"/>
    <lineage>
        <taxon>Bacteria</taxon>
        <taxon>Bacillati</taxon>
        <taxon>Bacillota</taxon>
        <taxon>Bacilli</taxon>
        <taxon>Lactobacillales</taxon>
        <taxon>Lactobacillaceae</taxon>
        <taxon>Lactobacillus</taxon>
    </lineage>
</organism>
<dbReference type="EMBL" id="JAOTGU010000001">
    <property type="protein sequence ID" value="MDB6261166.1"/>
    <property type="molecule type" value="Genomic_DNA"/>
</dbReference>
<reference evidence="2" key="1">
    <citation type="journal article" date="2022" name="Microorganisms">
        <title>Antibiotic Susceptibility, Resistance Gene Determinants and Corresponding Genomic Regions in Lactobacillus amylovorus Isolates Derived from Wild Boars and Domestic Pigs.</title>
        <authorList>
            <person name="Moravkova M."/>
            <person name="Kostovova I."/>
            <person name="Kavanova K."/>
            <person name="Pechar R."/>
            <person name="Stanek S."/>
            <person name="Brychta A."/>
            <person name="Zeman M."/>
            <person name="Kubasova T."/>
        </authorList>
    </citation>
    <scope>NUCLEOTIDE SEQUENCE</scope>
    <source>
        <strain evidence="2">M356A</strain>
    </source>
</reference>
<reference evidence="2" key="2">
    <citation type="submission" date="2022-10" db="EMBL/GenBank/DDBJ databases">
        <authorList>
            <person name="Kostovova I."/>
            <person name="Moravkova M."/>
            <person name="Pechar R."/>
        </authorList>
    </citation>
    <scope>NUCLEOTIDE SEQUENCE</scope>
    <source>
        <strain evidence="2">M356A</strain>
    </source>
</reference>
<evidence type="ECO:0000256" key="1">
    <source>
        <dbReference type="SAM" id="Phobius"/>
    </source>
</evidence>